<dbReference type="SUPFAM" id="SSF52980">
    <property type="entry name" value="Restriction endonuclease-like"/>
    <property type="match status" value="1"/>
</dbReference>
<dbReference type="PANTHER" id="PTHR38590">
    <property type="entry name" value="BLL0828 PROTEIN"/>
    <property type="match status" value="1"/>
</dbReference>
<gene>
    <name evidence="2" type="ORF">EGT50_00940</name>
</gene>
<evidence type="ECO:0000313" key="3">
    <source>
        <dbReference type="Proteomes" id="UP000283479"/>
    </source>
</evidence>
<accession>A0A3S3BP23</accession>
<evidence type="ECO:0000259" key="1">
    <source>
        <dbReference type="Pfam" id="PF04480"/>
    </source>
</evidence>
<organism evidence="2 3">
    <name type="scientific">Rhodococcus xishaensis</name>
    <dbReference type="NCBI Taxonomy" id="2487364"/>
    <lineage>
        <taxon>Bacteria</taxon>
        <taxon>Bacillati</taxon>
        <taxon>Actinomycetota</taxon>
        <taxon>Actinomycetes</taxon>
        <taxon>Mycobacteriales</taxon>
        <taxon>Nocardiaceae</taxon>
        <taxon>Rhodococcus</taxon>
    </lineage>
</organism>
<dbReference type="PANTHER" id="PTHR38590:SF1">
    <property type="entry name" value="BLL0828 PROTEIN"/>
    <property type="match status" value="1"/>
</dbReference>
<reference evidence="2 3" key="1">
    <citation type="submission" date="2018-11" db="EMBL/GenBank/DDBJ databases">
        <title>Rhodococcus spongicola sp. nov. and Rhodococcus xishaensis sp. nov. from marine sponges.</title>
        <authorList>
            <person name="Li L."/>
            <person name="Lin H.W."/>
        </authorList>
    </citation>
    <scope>NUCLEOTIDE SEQUENCE [LARGE SCALE GENOMIC DNA]</scope>
    <source>
        <strain evidence="2 3">LHW51113</strain>
    </source>
</reference>
<evidence type="ECO:0000313" key="2">
    <source>
        <dbReference type="EMBL" id="RVW05799.1"/>
    </source>
</evidence>
<dbReference type="EMBL" id="RKLO01000001">
    <property type="protein sequence ID" value="RVW05799.1"/>
    <property type="molecule type" value="Genomic_DNA"/>
</dbReference>
<dbReference type="OrthoDB" id="2594539at2"/>
<protein>
    <submittedName>
        <fullName evidence="2">DUF559 domain-containing protein</fullName>
    </submittedName>
</protein>
<dbReference type="RefSeq" id="WP_127950745.1">
    <property type="nucleotide sequence ID" value="NZ_RKLO01000001.1"/>
</dbReference>
<proteinExistence type="predicted"/>
<dbReference type="Proteomes" id="UP000283479">
    <property type="component" value="Unassembled WGS sequence"/>
</dbReference>
<keyword evidence="3" id="KW-1185">Reference proteome</keyword>
<dbReference type="InterPro" id="IPR007569">
    <property type="entry name" value="DUF559"/>
</dbReference>
<sequence length="285" mass="32523">MSPFGIHTFDELIAAGVPRSTIGSRCRRGHYRRVLPRTYAVTEPTALALCHAVTRWQPRAVLSHRTAAWLHGWIGEPNVVEATVPTPVRVRTPKWLVLHRRNLDDAQVRECWSLPTVSTAQTLVDCGAVMPTEEFERLIDERLSGSVAPEQLQELLNQCPGRWGNTRAREQFRMAALRAASEPERLLARALNQRRCPMAANEPVGPYVCDLVDARARVVVEVDGREFHSEPDVFRRDRRRQNWLVRQGWLVLRYAAYDVLADPDAVAEEVAAVVRRRRHNRHRSA</sequence>
<feature type="domain" description="DUF559" evidence="1">
    <location>
        <begin position="179"/>
        <end position="274"/>
    </location>
</feature>
<dbReference type="Pfam" id="PF04480">
    <property type="entry name" value="DUF559"/>
    <property type="match status" value="1"/>
</dbReference>
<comment type="caution">
    <text evidence="2">The sequence shown here is derived from an EMBL/GenBank/DDBJ whole genome shotgun (WGS) entry which is preliminary data.</text>
</comment>
<dbReference type="AlphaFoldDB" id="A0A3S3BP23"/>
<dbReference type="InterPro" id="IPR047216">
    <property type="entry name" value="Endonuclease_DUF559_bact"/>
</dbReference>
<dbReference type="InterPro" id="IPR011335">
    <property type="entry name" value="Restrct_endonuc-II-like"/>
</dbReference>
<name>A0A3S3BP23_9NOCA</name>
<dbReference type="Gene3D" id="3.40.960.10">
    <property type="entry name" value="VSR Endonuclease"/>
    <property type="match status" value="1"/>
</dbReference>